<gene>
    <name evidence="1" type="ORF">ME5_01240</name>
</gene>
<dbReference type="OrthoDB" id="7356934at2"/>
<dbReference type="Proteomes" id="UP000008952">
    <property type="component" value="Unassembled WGS sequence"/>
</dbReference>
<reference evidence="1 2" key="1">
    <citation type="submission" date="2012-03" db="EMBL/GenBank/DDBJ databases">
        <title>The Genome Sequence of Bartonella tamiae Th239.</title>
        <authorList>
            <consortium name="The Broad Institute Genome Sequencing Platform"/>
            <consortium name="The Broad Institute Genome Sequencing Center for Infectious Disease"/>
            <person name="Feldgarden M."/>
            <person name="Kirby J."/>
            <person name="Kosoy M."/>
            <person name="Birtles R."/>
            <person name="Probert W.S."/>
            <person name="Chiaraviglio L."/>
            <person name="Young S.K."/>
            <person name="Zeng Q."/>
            <person name="Gargeya S."/>
            <person name="Fitzgerald M."/>
            <person name="Haas B."/>
            <person name="Abouelleil A."/>
            <person name="Alvarado L."/>
            <person name="Arachchi H.M."/>
            <person name="Berlin A."/>
            <person name="Chapman S.B."/>
            <person name="Gearin G."/>
            <person name="Goldberg J."/>
            <person name="Griggs A."/>
            <person name="Gujja S."/>
            <person name="Hansen M."/>
            <person name="Heiman D."/>
            <person name="Howarth C."/>
            <person name="Larimer J."/>
            <person name="Lui A."/>
            <person name="MacDonald P.J.P."/>
            <person name="McCowen C."/>
            <person name="Montmayeur A."/>
            <person name="Murphy C."/>
            <person name="Neiman D."/>
            <person name="Pearson M."/>
            <person name="Priest M."/>
            <person name="Roberts A."/>
            <person name="Saif S."/>
            <person name="Shea T."/>
            <person name="Sisk P."/>
            <person name="Stolte C."/>
            <person name="Sykes S."/>
            <person name="Wortman J."/>
            <person name="Nusbaum C."/>
            <person name="Birren B."/>
        </authorList>
    </citation>
    <scope>NUCLEOTIDE SEQUENCE [LARGE SCALE GENOMIC DNA]</scope>
    <source>
        <strain evidence="1 2">Th239</strain>
    </source>
</reference>
<sequence>MKKDILNKEDAQELATLALLFIANDSELLQRFLNITGIAANDIRKAASTVGFHAGVLQFIAAHEPTLLEFAKKKSFSPNLIEKALLFLPGGEKIEWN</sequence>
<dbReference type="eggNOG" id="ENOG5032S6E">
    <property type="taxonomic scope" value="Bacteria"/>
</dbReference>
<comment type="caution">
    <text evidence="1">The sequence shown here is derived from an EMBL/GenBank/DDBJ whole genome shotgun (WGS) entry which is preliminary data.</text>
</comment>
<keyword evidence="2" id="KW-1185">Reference proteome</keyword>
<dbReference type="RefSeq" id="WP_008039451.1">
    <property type="nucleotide sequence ID" value="NZ_JH725147.1"/>
</dbReference>
<dbReference type="HOGENOM" id="CLU_165306_0_0_5"/>
<proteinExistence type="predicted"/>
<dbReference type="STRING" id="1094558.ME5_01240"/>
<evidence type="ECO:0000313" key="2">
    <source>
        <dbReference type="Proteomes" id="UP000008952"/>
    </source>
</evidence>
<evidence type="ECO:0000313" key="1">
    <source>
        <dbReference type="EMBL" id="EJF88689.1"/>
    </source>
</evidence>
<dbReference type="PATRIC" id="fig|1094558.3.peg.1339"/>
<dbReference type="AlphaFoldDB" id="J0QZL6"/>
<protein>
    <recommendedName>
        <fullName evidence="3">DUF3572 family protein</fullName>
    </recommendedName>
</protein>
<name>J0QZL6_9HYPH</name>
<accession>J0QZL6</accession>
<organism evidence="1 2">
    <name type="scientific">Bartonella tamiae Th239</name>
    <dbReference type="NCBI Taxonomy" id="1094558"/>
    <lineage>
        <taxon>Bacteria</taxon>
        <taxon>Pseudomonadati</taxon>
        <taxon>Pseudomonadota</taxon>
        <taxon>Alphaproteobacteria</taxon>
        <taxon>Hyphomicrobiales</taxon>
        <taxon>Bartonellaceae</taxon>
        <taxon>Bartonella</taxon>
    </lineage>
</organism>
<dbReference type="InterPro" id="IPR021955">
    <property type="entry name" value="DUF3572"/>
</dbReference>
<evidence type="ECO:0008006" key="3">
    <source>
        <dbReference type="Google" id="ProtNLM"/>
    </source>
</evidence>
<dbReference type="Pfam" id="PF12096">
    <property type="entry name" value="DUF3572"/>
    <property type="match status" value="1"/>
</dbReference>
<dbReference type="EMBL" id="AIMB01000008">
    <property type="protein sequence ID" value="EJF88689.1"/>
    <property type="molecule type" value="Genomic_DNA"/>
</dbReference>